<protein>
    <submittedName>
        <fullName evidence="2">Uncharacterized protein</fullName>
    </submittedName>
</protein>
<organism evidence="2">
    <name type="scientific">Fusarium oxysporum Fo47</name>
    <dbReference type="NCBI Taxonomy" id="660027"/>
    <lineage>
        <taxon>Eukaryota</taxon>
        <taxon>Fungi</taxon>
        <taxon>Dikarya</taxon>
        <taxon>Ascomycota</taxon>
        <taxon>Pezizomycotina</taxon>
        <taxon>Sordariomycetes</taxon>
        <taxon>Hypocreomycetidae</taxon>
        <taxon>Hypocreales</taxon>
        <taxon>Nectriaceae</taxon>
        <taxon>Fusarium</taxon>
        <taxon>Fusarium oxysporum species complex</taxon>
    </lineage>
</organism>
<dbReference type="VEuPathDB" id="FungiDB:FOZG_11189"/>
<evidence type="ECO:0000256" key="1">
    <source>
        <dbReference type="SAM" id="MobiDB-lite"/>
    </source>
</evidence>
<feature type="region of interest" description="Disordered" evidence="1">
    <location>
        <begin position="1"/>
        <end position="30"/>
    </location>
</feature>
<name>W9JZD1_FUSOX</name>
<dbReference type="EMBL" id="JH717902">
    <property type="protein sequence ID" value="EWZ37507.1"/>
    <property type="molecule type" value="Genomic_DNA"/>
</dbReference>
<sequence>MTFSESERRAPNLPFTRRGDDSRNNAQSAVIESQPAWPDLVYLPHHDHFRTDISEFGLFSEQSSSQSEIRDIRKEPNTANGLPVSTLLDINFGTSQDYYTEIGWVPLSSSVVNSVNGTK</sequence>
<reference evidence="2" key="1">
    <citation type="submission" date="2011-06" db="EMBL/GenBank/DDBJ databases">
        <title>The Genome Sequence of Fusarium oxysporum Fo47.</title>
        <authorList>
            <consortium name="The Broad Institute Genome Sequencing Platform"/>
            <person name="Ma L.-J."/>
            <person name="Gale L.R."/>
            <person name="Schwartz D.C."/>
            <person name="Zhou S."/>
            <person name="Corby-Kistler H."/>
            <person name="Young S.K."/>
            <person name="Zeng Q."/>
            <person name="Gargeya S."/>
            <person name="Fitzgerald M."/>
            <person name="Haas B."/>
            <person name="Abouelleil A."/>
            <person name="Alvarado L."/>
            <person name="Arachchi H.M."/>
            <person name="Berlin A."/>
            <person name="Brown A."/>
            <person name="Chapman S.B."/>
            <person name="Chen Z."/>
            <person name="Dunbar C."/>
            <person name="Freedman E."/>
            <person name="Gearin G."/>
            <person name="Gellesch M."/>
            <person name="Goldberg J."/>
            <person name="Griggs A."/>
            <person name="Gujja S."/>
            <person name="Heiman D."/>
            <person name="Howarth C."/>
            <person name="Larson L."/>
            <person name="Lui A."/>
            <person name="MacDonald P.J.P."/>
            <person name="Mehta T."/>
            <person name="Montmayeur A."/>
            <person name="Murphy C."/>
            <person name="Neiman D."/>
            <person name="Pearson M."/>
            <person name="Priest M."/>
            <person name="Roberts A."/>
            <person name="Saif S."/>
            <person name="Shea T."/>
            <person name="Shenoy N."/>
            <person name="Sisk P."/>
            <person name="Stolte C."/>
            <person name="Sykes S."/>
            <person name="Wortman J."/>
            <person name="Nusbaum C."/>
            <person name="Birren B."/>
        </authorList>
    </citation>
    <scope>NUCLEOTIDE SEQUENCE [LARGE SCALE GENOMIC DNA]</scope>
    <source>
        <strain evidence="2">Fo47</strain>
    </source>
</reference>
<feature type="compositionally biased region" description="Basic and acidic residues" evidence="1">
    <location>
        <begin position="1"/>
        <end position="10"/>
    </location>
</feature>
<dbReference type="HOGENOM" id="CLU_166997_0_0_1"/>
<gene>
    <name evidence="2" type="ORF">FOZG_11189</name>
</gene>
<reference evidence="2" key="2">
    <citation type="submission" date="2012-06" db="EMBL/GenBank/DDBJ databases">
        <title>Annotation of the Genome Sequence of Fusarium oxysporum Fo47.</title>
        <authorList>
            <consortium name="The Broad Institute Genomics Platform"/>
            <person name="Ma L.-J."/>
            <person name="Corby-Kistler H."/>
            <person name="Broz K."/>
            <person name="Gale L.R."/>
            <person name="Jonkers W."/>
            <person name="O'Donnell K."/>
            <person name="Ploetz R."/>
            <person name="Steinberg C."/>
            <person name="Schwartz D.C."/>
            <person name="VanEtten H."/>
            <person name="Zhou S."/>
            <person name="Young S.K."/>
            <person name="Zeng Q."/>
            <person name="Gargeya S."/>
            <person name="Fitzgerald M."/>
            <person name="Abouelleil A."/>
            <person name="Alvarado L."/>
            <person name="Chapman S.B."/>
            <person name="Gainer-Dewar J."/>
            <person name="Goldberg J."/>
            <person name="Griggs A."/>
            <person name="Gujja S."/>
            <person name="Hansen M."/>
            <person name="Howarth C."/>
            <person name="Imamovic A."/>
            <person name="Ireland A."/>
            <person name="Larimer J."/>
            <person name="McCowan C."/>
            <person name="Murphy C."/>
            <person name="Pearson M."/>
            <person name="Poon T.W."/>
            <person name="Priest M."/>
            <person name="Roberts A."/>
            <person name="Saif S."/>
            <person name="Shea T."/>
            <person name="Sykes S."/>
            <person name="Wortman J."/>
            <person name="Nusbaum C."/>
            <person name="Birren B."/>
        </authorList>
    </citation>
    <scope>NUCLEOTIDE SEQUENCE</scope>
    <source>
        <strain evidence="2">Fo47</strain>
    </source>
</reference>
<accession>W9JZD1</accession>
<dbReference type="AlphaFoldDB" id="W9JZD1"/>
<dbReference type="Proteomes" id="UP000030766">
    <property type="component" value="Unassembled WGS sequence"/>
</dbReference>
<proteinExistence type="predicted"/>
<evidence type="ECO:0000313" key="2">
    <source>
        <dbReference type="EMBL" id="EWZ37507.1"/>
    </source>
</evidence>